<dbReference type="PANTHER" id="PTHR32410:SF169">
    <property type="entry name" value="C1 DOMAIN FAMILY PROTEIN, PUTATIVE-RELATED"/>
    <property type="match status" value="1"/>
</dbReference>
<dbReference type="Proteomes" id="UP000323506">
    <property type="component" value="Chromosome A02"/>
</dbReference>
<dbReference type="Pfam" id="PF03107">
    <property type="entry name" value="C1_2"/>
    <property type="match status" value="7"/>
</dbReference>
<dbReference type="InterPro" id="IPR004146">
    <property type="entry name" value="DC1"/>
</dbReference>
<organism evidence="6 7">
    <name type="scientific">Gossypium darwinii</name>
    <name type="common">Darwin's cotton</name>
    <name type="synonym">Gossypium barbadense var. darwinii</name>
    <dbReference type="NCBI Taxonomy" id="34276"/>
    <lineage>
        <taxon>Eukaryota</taxon>
        <taxon>Viridiplantae</taxon>
        <taxon>Streptophyta</taxon>
        <taxon>Embryophyta</taxon>
        <taxon>Tracheophyta</taxon>
        <taxon>Spermatophyta</taxon>
        <taxon>Magnoliopsida</taxon>
        <taxon>eudicotyledons</taxon>
        <taxon>Gunneridae</taxon>
        <taxon>Pentapetalae</taxon>
        <taxon>rosids</taxon>
        <taxon>malvids</taxon>
        <taxon>Malvales</taxon>
        <taxon>Malvaceae</taxon>
        <taxon>Malvoideae</taxon>
        <taxon>Gossypium</taxon>
    </lineage>
</organism>
<reference evidence="6 7" key="1">
    <citation type="submission" date="2019-06" db="EMBL/GenBank/DDBJ databases">
        <title>WGS assembly of Gossypium darwinii.</title>
        <authorList>
            <person name="Chen Z.J."/>
            <person name="Sreedasyam A."/>
            <person name="Ando A."/>
            <person name="Song Q."/>
            <person name="De L."/>
            <person name="Hulse-Kemp A."/>
            <person name="Ding M."/>
            <person name="Ye W."/>
            <person name="Kirkbride R."/>
            <person name="Jenkins J."/>
            <person name="Plott C."/>
            <person name="Lovell J."/>
            <person name="Lin Y.-M."/>
            <person name="Vaughn R."/>
            <person name="Liu B."/>
            <person name="Li W."/>
            <person name="Simpson S."/>
            <person name="Scheffler B."/>
            <person name="Saski C."/>
            <person name="Grover C."/>
            <person name="Hu G."/>
            <person name="Conover J."/>
            <person name="Carlson J."/>
            <person name="Shu S."/>
            <person name="Boston L."/>
            <person name="Williams M."/>
            <person name="Peterson D."/>
            <person name="Mcgee K."/>
            <person name="Jones D."/>
            <person name="Wendel J."/>
            <person name="Stelly D."/>
            <person name="Grimwood J."/>
            <person name="Schmutz J."/>
        </authorList>
    </citation>
    <scope>NUCLEOTIDE SEQUENCE [LARGE SCALE GENOMIC DNA]</scope>
    <source>
        <strain evidence="6">1808015.09</strain>
    </source>
</reference>
<evidence type="ECO:0000259" key="5">
    <source>
        <dbReference type="PROSITE" id="PS50081"/>
    </source>
</evidence>
<dbReference type="InterPro" id="IPR013083">
    <property type="entry name" value="Znf_RING/FYVE/PHD"/>
</dbReference>
<dbReference type="PROSITE" id="PS01359">
    <property type="entry name" value="ZF_PHD_1"/>
    <property type="match status" value="1"/>
</dbReference>
<keyword evidence="7" id="KW-1185">Reference proteome</keyword>
<dbReference type="GO" id="GO:0008270">
    <property type="term" value="F:zinc ion binding"/>
    <property type="evidence" value="ECO:0007669"/>
    <property type="project" value="UniProtKB-KW"/>
</dbReference>
<keyword evidence="2" id="KW-0677">Repeat</keyword>
<dbReference type="SUPFAM" id="SSF57889">
    <property type="entry name" value="Cysteine-rich domain"/>
    <property type="match status" value="5"/>
</dbReference>
<name>A0A5D2H9L6_GOSDA</name>
<accession>A0A5D2H9L6</accession>
<dbReference type="Gene3D" id="3.30.40.10">
    <property type="entry name" value="Zinc/RING finger domain, C3HC4 (zinc finger)"/>
    <property type="match status" value="1"/>
</dbReference>
<evidence type="ECO:0000256" key="3">
    <source>
        <dbReference type="ARBA" id="ARBA00022771"/>
    </source>
</evidence>
<dbReference type="InterPro" id="IPR019786">
    <property type="entry name" value="Zinc_finger_PHD-type_CS"/>
</dbReference>
<sequence>MEKTKEEGEMEESNNYGHQHPLLLILNQDQLIHNQSGVTDCSRCGEKGSTPCLCCAEHCGFYLHKVCAEAPLELNHPFHLNHPLLLMQNAPYSSGGYICNFCGKGGNNFVYHCSCGLNFHIKCALFTFKIAENNLKELEHVALQHPLISTENGHEELEDENGDEELEDVRECFGCWEPLSKYTHFSSACGFNLHEKCAKLPVKLNHVCHRKHPLALQFNSERLSCKICGETNRKAIGFVYGCSPCKFVVHIECASQSPLQVIKSTNHEHPFTLFFRQVPFTCDACGIEGNHVGHRCSTCNIIIHKNCISLPRIIKSKWHDHRLLHTYFHHIEDFGVLNCMICHDEVNTEHGSYYCSKCNAIFHVRCVTEDERSYSIVSPENEDEMPYESSFTVLESNDAGEATKIKHFKHIHNLMLSPFVERNVNGCDGCLLPILGPFYSCSFCDFFLHKACAELPKMKDVWHHLCQKPLALISDRVFRCRECLNVCNAFAYECCGCKAKKCLQCVLALTPGPRICLKHEHPLFYYRYYNGKCNACGYTTKAAFRCKVCNFVLHLGCFSLPITVHHKCDEHILSLIDHDDNSYSERHYCDICEESRDSNSWFYHCAKCDTFAHVDCVLGKYPFVKLQIIRNVRYHPHPLTTVKKMYYYPNCDKCRKPCEDLALECLKSECKYIVHWNCVEPRSLQRWWDWPM</sequence>
<evidence type="ECO:0000313" key="7">
    <source>
        <dbReference type="Proteomes" id="UP000323506"/>
    </source>
</evidence>
<dbReference type="SMART" id="SM00109">
    <property type="entry name" value="C1"/>
    <property type="match status" value="4"/>
</dbReference>
<keyword evidence="3" id="KW-0863">Zinc-finger</keyword>
<keyword evidence="1" id="KW-0479">Metal-binding</keyword>
<dbReference type="InterPro" id="IPR053192">
    <property type="entry name" value="Vacuole_Formation_Reg"/>
</dbReference>
<evidence type="ECO:0000256" key="4">
    <source>
        <dbReference type="ARBA" id="ARBA00022833"/>
    </source>
</evidence>
<dbReference type="InterPro" id="IPR046349">
    <property type="entry name" value="C1-like_sf"/>
</dbReference>
<dbReference type="PANTHER" id="PTHR32410">
    <property type="entry name" value="CYSTEINE/HISTIDINE-RICH C1 DOMAIN FAMILY PROTEIN"/>
    <property type="match status" value="1"/>
</dbReference>
<dbReference type="AlphaFoldDB" id="A0A5D2H9L6"/>
<feature type="domain" description="Phorbol-ester/DAG-type" evidence="5">
    <location>
        <begin position="268"/>
        <end position="307"/>
    </location>
</feature>
<dbReference type="EMBL" id="CM017689">
    <property type="protein sequence ID" value="TYH26788.1"/>
    <property type="molecule type" value="Genomic_DNA"/>
</dbReference>
<feature type="domain" description="Phorbol-ester/DAG-type" evidence="5">
    <location>
        <begin position="518"/>
        <end position="568"/>
    </location>
</feature>
<evidence type="ECO:0000256" key="1">
    <source>
        <dbReference type="ARBA" id="ARBA00022723"/>
    </source>
</evidence>
<dbReference type="InterPro" id="IPR001965">
    <property type="entry name" value="Znf_PHD"/>
</dbReference>
<dbReference type="InterPro" id="IPR002219">
    <property type="entry name" value="PKC_DAG/PE"/>
</dbReference>
<dbReference type="SMART" id="SM00249">
    <property type="entry name" value="PHD"/>
    <property type="match status" value="5"/>
</dbReference>
<gene>
    <name evidence="6" type="ORF">ES288_A02G016700v1</name>
</gene>
<dbReference type="PROSITE" id="PS50081">
    <property type="entry name" value="ZF_DAG_PE_2"/>
    <property type="match status" value="2"/>
</dbReference>
<proteinExistence type="predicted"/>
<keyword evidence="4" id="KW-0862">Zinc</keyword>
<protein>
    <recommendedName>
        <fullName evidence="5">Phorbol-ester/DAG-type domain-containing protein</fullName>
    </recommendedName>
</protein>
<evidence type="ECO:0000313" key="6">
    <source>
        <dbReference type="EMBL" id="TYH26788.1"/>
    </source>
</evidence>
<evidence type="ECO:0000256" key="2">
    <source>
        <dbReference type="ARBA" id="ARBA00022737"/>
    </source>
</evidence>